<dbReference type="InterPro" id="IPR010998">
    <property type="entry name" value="Integrase_recombinase_N"/>
</dbReference>
<feature type="domain" description="Core-binding (CB)" evidence="4">
    <location>
        <begin position="56"/>
        <end position="133"/>
    </location>
</feature>
<dbReference type="Gene3D" id="1.10.443.10">
    <property type="entry name" value="Intergrase catalytic core"/>
    <property type="match status" value="1"/>
</dbReference>
<dbReference type="RefSeq" id="WP_078710722.1">
    <property type="nucleotide sequence ID" value="NZ_FUWY01000001.1"/>
</dbReference>
<dbReference type="InterPro" id="IPR050090">
    <property type="entry name" value="Tyrosine_recombinase_XerCD"/>
</dbReference>
<dbReference type="OrthoDB" id="156970at2"/>
<keyword evidence="6" id="KW-1185">Reference proteome</keyword>
<dbReference type="Pfam" id="PF00589">
    <property type="entry name" value="Phage_integrase"/>
    <property type="match status" value="1"/>
</dbReference>
<keyword evidence="2" id="KW-0233">DNA recombination</keyword>
<dbReference type="InterPro" id="IPR011010">
    <property type="entry name" value="DNA_brk_join_enz"/>
</dbReference>
<gene>
    <name evidence="5" type="ORF">SAMN02745191_0269</name>
</gene>
<dbReference type="Proteomes" id="UP000243297">
    <property type="component" value="Unassembled WGS sequence"/>
</dbReference>
<evidence type="ECO:0000313" key="6">
    <source>
        <dbReference type="Proteomes" id="UP000243297"/>
    </source>
</evidence>
<dbReference type="GO" id="GO:0006310">
    <property type="term" value="P:DNA recombination"/>
    <property type="evidence" value="ECO:0007669"/>
    <property type="project" value="UniProtKB-KW"/>
</dbReference>
<sequence>MLSRKQRADGRYATTILVFNPITGKSERRYICANNTRELNKRVLEAKVSGCFTDKTLFKDYSKQWYERNMITKSANTKRMYATTLNHCEPLNDLQMKKINMSHINAIMNELKNHPNQSQKVHMTLNSIFKEAHRLNIVKVNPCDFIPKPSVVKNEKRVLTSNEIKILNSIILTLREKLFITLAWHYGLRKGEILALKKSDFNFNAMMISINKSIEFTQNQGKEKGTKSKSSMRKLPMQNGDVDYLKKTLAKCPMENLFTNVDDRKPISAQSYKRMWEQIKGKMKKDIDERFNLFGIDKNIDIQFRIGSKGNYFHLDKCIQEWKEGYPNLIAVFVDTYGKLRDSSNEKANYQDDYKQTSEIRELAVENNIAIILLHHLVKDCRKNSPFEAFYGTNGIPAAADNMMVLYRENIMSDTAELMITGKSIPMRSITIKQNERLLWEAYDEEQDESLDVNIAKVINYISKEKKFNDTANELCSRIGLVIYPNQLSTLLSKNVEILRKNNIVFSKGRGKKRWLELTLVDDSGADAPME</sequence>
<dbReference type="SUPFAM" id="SSF56349">
    <property type="entry name" value="DNA breaking-rejoining enzymes"/>
    <property type="match status" value="1"/>
</dbReference>
<keyword evidence="1 3" id="KW-0238">DNA-binding</keyword>
<dbReference type="GO" id="GO:0003677">
    <property type="term" value="F:DNA binding"/>
    <property type="evidence" value="ECO:0007669"/>
    <property type="project" value="UniProtKB-UniRule"/>
</dbReference>
<dbReference type="InterPro" id="IPR002104">
    <property type="entry name" value="Integrase_catalytic"/>
</dbReference>
<name>A0A1T4K347_9FIRM</name>
<reference evidence="6" key="1">
    <citation type="submission" date="2017-02" db="EMBL/GenBank/DDBJ databases">
        <authorList>
            <person name="Varghese N."/>
            <person name="Submissions S."/>
        </authorList>
    </citation>
    <scope>NUCLEOTIDE SEQUENCE [LARGE SCALE GENOMIC DNA]</scope>
    <source>
        <strain evidence="6">ATCC 25662</strain>
    </source>
</reference>
<dbReference type="InterPro" id="IPR013762">
    <property type="entry name" value="Integrase-like_cat_sf"/>
</dbReference>
<accession>A0A1T4K347</accession>
<proteinExistence type="predicted"/>
<dbReference type="GO" id="GO:0015074">
    <property type="term" value="P:DNA integration"/>
    <property type="evidence" value="ECO:0007669"/>
    <property type="project" value="InterPro"/>
</dbReference>
<dbReference type="InterPro" id="IPR044068">
    <property type="entry name" value="CB"/>
</dbReference>
<evidence type="ECO:0000259" key="4">
    <source>
        <dbReference type="PROSITE" id="PS51900"/>
    </source>
</evidence>
<evidence type="ECO:0000256" key="1">
    <source>
        <dbReference type="ARBA" id="ARBA00023125"/>
    </source>
</evidence>
<evidence type="ECO:0000256" key="2">
    <source>
        <dbReference type="ARBA" id="ARBA00023172"/>
    </source>
</evidence>
<dbReference type="PANTHER" id="PTHR30349">
    <property type="entry name" value="PHAGE INTEGRASE-RELATED"/>
    <property type="match status" value="1"/>
</dbReference>
<dbReference type="STRING" id="118967.SAMN02745191_0269"/>
<dbReference type="EMBL" id="FUWY01000001">
    <property type="protein sequence ID" value="SJZ36828.1"/>
    <property type="molecule type" value="Genomic_DNA"/>
</dbReference>
<organism evidence="5 6">
    <name type="scientific">Anaerorhabdus furcosa</name>
    <dbReference type="NCBI Taxonomy" id="118967"/>
    <lineage>
        <taxon>Bacteria</taxon>
        <taxon>Bacillati</taxon>
        <taxon>Bacillota</taxon>
        <taxon>Erysipelotrichia</taxon>
        <taxon>Erysipelotrichales</taxon>
        <taxon>Erysipelotrichaceae</taxon>
        <taxon>Anaerorhabdus</taxon>
    </lineage>
</organism>
<protein>
    <submittedName>
        <fullName evidence="5">Phage integrase family protein</fullName>
    </submittedName>
</protein>
<dbReference type="Gene3D" id="1.10.150.130">
    <property type="match status" value="1"/>
</dbReference>
<evidence type="ECO:0000256" key="3">
    <source>
        <dbReference type="PROSITE-ProRule" id="PRU01248"/>
    </source>
</evidence>
<dbReference type="AlphaFoldDB" id="A0A1T4K347"/>
<dbReference type="PROSITE" id="PS51900">
    <property type="entry name" value="CB"/>
    <property type="match status" value="1"/>
</dbReference>
<evidence type="ECO:0000313" key="5">
    <source>
        <dbReference type="EMBL" id="SJZ36828.1"/>
    </source>
</evidence>